<comment type="caution">
    <text evidence="3">The sequence shown here is derived from an EMBL/GenBank/DDBJ whole genome shotgun (WGS) entry which is preliminary data.</text>
</comment>
<evidence type="ECO:0000256" key="1">
    <source>
        <dbReference type="SAM" id="Phobius"/>
    </source>
</evidence>
<feature type="signal peptide" evidence="2">
    <location>
        <begin position="1"/>
        <end position="19"/>
    </location>
</feature>
<dbReference type="OrthoDB" id="2953532at2759"/>
<gene>
    <name evidence="3" type="ORF">AZE42_02321</name>
</gene>
<dbReference type="EMBL" id="LVVM01006016">
    <property type="protein sequence ID" value="OJA09123.1"/>
    <property type="molecule type" value="Genomic_DNA"/>
</dbReference>
<proteinExistence type="predicted"/>
<protein>
    <recommendedName>
        <fullName evidence="5">Extracellular membrane protein CFEM domain-containing protein</fullName>
    </recommendedName>
</protein>
<feature type="transmembrane region" description="Helical" evidence="1">
    <location>
        <begin position="137"/>
        <end position="163"/>
    </location>
</feature>
<feature type="chain" id="PRO_5012114290" description="Extracellular membrane protein CFEM domain-containing protein" evidence="2">
    <location>
        <begin position="20"/>
        <end position="167"/>
    </location>
</feature>
<keyword evidence="1" id="KW-1133">Transmembrane helix</keyword>
<dbReference type="Proteomes" id="UP000183567">
    <property type="component" value="Unassembled WGS sequence"/>
</dbReference>
<organism evidence="3 4">
    <name type="scientific">Rhizopogon vesiculosus</name>
    <dbReference type="NCBI Taxonomy" id="180088"/>
    <lineage>
        <taxon>Eukaryota</taxon>
        <taxon>Fungi</taxon>
        <taxon>Dikarya</taxon>
        <taxon>Basidiomycota</taxon>
        <taxon>Agaricomycotina</taxon>
        <taxon>Agaricomycetes</taxon>
        <taxon>Agaricomycetidae</taxon>
        <taxon>Boletales</taxon>
        <taxon>Suillineae</taxon>
        <taxon>Rhizopogonaceae</taxon>
        <taxon>Rhizopogon</taxon>
    </lineage>
</organism>
<accession>A0A1J8PMU7</accession>
<dbReference type="AlphaFoldDB" id="A0A1J8PMU7"/>
<keyword evidence="1" id="KW-0812">Transmembrane</keyword>
<keyword evidence="2" id="KW-0732">Signal</keyword>
<evidence type="ECO:0008006" key="5">
    <source>
        <dbReference type="Google" id="ProtNLM"/>
    </source>
</evidence>
<evidence type="ECO:0000256" key="2">
    <source>
        <dbReference type="SAM" id="SignalP"/>
    </source>
</evidence>
<keyword evidence="4" id="KW-1185">Reference proteome</keyword>
<evidence type="ECO:0000313" key="4">
    <source>
        <dbReference type="Proteomes" id="UP000183567"/>
    </source>
</evidence>
<evidence type="ECO:0000313" key="3">
    <source>
        <dbReference type="EMBL" id="OJA09123.1"/>
    </source>
</evidence>
<reference evidence="3 4" key="1">
    <citation type="submission" date="2016-03" db="EMBL/GenBank/DDBJ databases">
        <title>Comparative genomics of the ectomycorrhizal sister species Rhizopogon vinicolor and Rhizopogon vesiculosus (Basidiomycota: Boletales) reveals a divergence of the mating type B locus.</title>
        <authorList>
            <person name="Mujic A.B."/>
            <person name="Kuo A."/>
            <person name="Tritt A."/>
            <person name="Lipzen A."/>
            <person name="Chen C."/>
            <person name="Johnson J."/>
            <person name="Sharma A."/>
            <person name="Barry K."/>
            <person name="Grigoriev I.V."/>
            <person name="Spatafora J.W."/>
        </authorList>
    </citation>
    <scope>NUCLEOTIDE SEQUENCE [LARGE SCALE GENOMIC DNA]</scope>
    <source>
        <strain evidence="3 4">AM-OR11-056</strain>
    </source>
</reference>
<name>A0A1J8PMU7_9AGAM</name>
<keyword evidence="1" id="KW-0472">Membrane</keyword>
<sequence>MHPFIAFASFFLLAGQALSLSIAVGGSLGTIDASQFLNVTDTYLLTDCQNQCSNATSQIANCTSDACLCATNTVTAITSCQQCMFNDLISKFATTTDPRSGSSSALTAYAAACSYVGITVPASDVTLTLPSDWDGPVGVHLGTCLTAVVVGMTGILGFSALVLMSNM</sequence>